<dbReference type="EMBL" id="KB469299">
    <property type="protein sequence ID" value="EPQ57304.1"/>
    <property type="molecule type" value="Genomic_DNA"/>
</dbReference>
<dbReference type="Proteomes" id="UP000030669">
    <property type="component" value="Unassembled WGS sequence"/>
</dbReference>
<feature type="region of interest" description="Disordered" evidence="1">
    <location>
        <begin position="202"/>
        <end position="239"/>
    </location>
</feature>
<dbReference type="RefSeq" id="XP_007864425.1">
    <property type="nucleotide sequence ID" value="XM_007866234.1"/>
</dbReference>
<dbReference type="GeneID" id="19301594"/>
<dbReference type="AlphaFoldDB" id="S7RVL3"/>
<accession>S7RVL3</accession>
<reference evidence="2 3" key="1">
    <citation type="journal article" date="2012" name="Science">
        <title>The Paleozoic origin of enzymatic lignin decomposition reconstructed from 31 fungal genomes.</title>
        <authorList>
            <person name="Floudas D."/>
            <person name="Binder M."/>
            <person name="Riley R."/>
            <person name="Barry K."/>
            <person name="Blanchette R.A."/>
            <person name="Henrissat B."/>
            <person name="Martinez A.T."/>
            <person name="Otillar R."/>
            <person name="Spatafora J.W."/>
            <person name="Yadav J.S."/>
            <person name="Aerts A."/>
            <person name="Benoit I."/>
            <person name="Boyd A."/>
            <person name="Carlson A."/>
            <person name="Copeland A."/>
            <person name="Coutinho P.M."/>
            <person name="de Vries R.P."/>
            <person name="Ferreira P."/>
            <person name="Findley K."/>
            <person name="Foster B."/>
            <person name="Gaskell J."/>
            <person name="Glotzer D."/>
            <person name="Gorecki P."/>
            <person name="Heitman J."/>
            <person name="Hesse C."/>
            <person name="Hori C."/>
            <person name="Igarashi K."/>
            <person name="Jurgens J.A."/>
            <person name="Kallen N."/>
            <person name="Kersten P."/>
            <person name="Kohler A."/>
            <person name="Kuees U."/>
            <person name="Kumar T.K.A."/>
            <person name="Kuo A."/>
            <person name="LaButti K."/>
            <person name="Larrondo L.F."/>
            <person name="Lindquist E."/>
            <person name="Ling A."/>
            <person name="Lombard V."/>
            <person name="Lucas S."/>
            <person name="Lundell T."/>
            <person name="Martin R."/>
            <person name="McLaughlin D.J."/>
            <person name="Morgenstern I."/>
            <person name="Morin E."/>
            <person name="Murat C."/>
            <person name="Nagy L.G."/>
            <person name="Nolan M."/>
            <person name="Ohm R.A."/>
            <person name="Patyshakuliyeva A."/>
            <person name="Rokas A."/>
            <person name="Ruiz-Duenas F.J."/>
            <person name="Sabat G."/>
            <person name="Salamov A."/>
            <person name="Samejima M."/>
            <person name="Schmutz J."/>
            <person name="Slot J.C."/>
            <person name="St John F."/>
            <person name="Stenlid J."/>
            <person name="Sun H."/>
            <person name="Sun S."/>
            <person name="Syed K."/>
            <person name="Tsang A."/>
            <person name="Wiebenga A."/>
            <person name="Young D."/>
            <person name="Pisabarro A."/>
            <person name="Eastwood D.C."/>
            <person name="Martin F."/>
            <person name="Cullen D."/>
            <person name="Grigoriev I.V."/>
            <person name="Hibbett D.S."/>
        </authorList>
    </citation>
    <scope>NUCLEOTIDE SEQUENCE [LARGE SCALE GENOMIC DNA]</scope>
    <source>
        <strain evidence="2 3">ATCC 11539</strain>
    </source>
</reference>
<protein>
    <submittedName>
        <fullName evidence="2">Uncharacterized protein</fullName>
    </submittedName>
</protein>
<sequence>MYGTIASTNIVAFSARLRLSPAHSPWFCAEPVRPVVRRTSETEDSYQYRRRRYLEDMGKHLIRRRIRLEFEAILAADNAKLEMVPRVRRVCHNEHLEAYDGSGKLIYGKRRRDGYDRKAADYGVDDSRPDLVKRCKISRAQERESLMDLDIIVQHEKGEWLNSQGREIVVRLFAAPFLPAYLPVIESSLSLCLPADVSTVVTEDASEHDESSEGRSSSPPVPDQIRDATLHAPDNTTGDALAGFSDDTPCISEAVSEDADLEEAGDKTFVRRSPARKTCLATRKRLCFALKCRLKYSKDEAKDQFNLKGFTDARHVPAEFLAGRRWDRKGALDDRHSPVNIVDKARRLRFKLARQNLRRYFRSKCYVLYPPFDFKALALDGIFPADDTRPCPLREKRRRWDAIHFFRCEKMEHDCRRYEAQLDQEGSDCYIGPTRRNRKRSHKRRPDVAGEKSVTRRKIREALKCKETPVERTAEEAAMIEELFGPLPAVDPVPEEPAKMPLFLLDSDDEKELGIKRQQPVAMPFVWGGIGVAPMFANEEEPASEDLTDPDLVGDALGTMSLGNDTVNDAPVDDAVEGGPAVGCDQDALHGTLECLDLDAPAPAEAEYESEAVAADPLDEDGPANGCAQNALLASLERLALDAPAVADEKHDQIDELADTGL</sequence>
<dbReference type="OrthoDB" id="3332319at2759"/>
<dbReference type="HOGENOM" id="CLU_414499_0_0_1"/>
<evidence type="ECO:0000313" key="3">
    <source>
        <dbReference type="Proteomes" id="UP000030669"/>
    </source>
</evidence>
<proteinExistence type="predicted"/>
<organism evidence="2 3">
    <name type="scientific">Gloeophyllum trabeum (strain ATCC 11539 / FP-39264 / Madison 617)</name>
    <name type="common">Brown rot fungus</name>
    <dbReference type="NCBI Taxonomy" id="670483"/>
    <lineage>
        <taxon>Eukaryota</taxon>
        <taxon>Fungi</taxon>
        <taxon>Dikarya</taxon>
        <taxon>Basidiomycota</taxon>
        <taxon>Agaricomycotina</taxon>
        <taxon>Agaricomycetes</taxon>
        <taxon>Gloeophyllales</taxon>
        <taxon>Gloeophyllaceae</taxon>
        <taxon>Gloeophyllum</taxon>
    </lineage>
</organism>
<gene>
    <name evidence="2" type="ORF">GLOTRDRAFT_127662</name>
</gene>
<keyword evidence="3" id="KW-1185">Reference proteome</keyword>
<evidence type="ECO:0000313" key="2">
    <source>
        <dbReference type="EMBL" id="EPQ57304.1"/>
    </source>
</evidence>
<evidence type="ECO:0000256" key="1">
    <source>
        <dbReference type="SAM" id="MobiDB-lite"/>
    </source>
</evidence>
<feature type="region of interest" description="Disordered" evidence="1">
    <location>
        <begin position="431"/>
        <end position="453"/>
    </location>
</feature>
<name>S7RVL3_GLOTA</name>
<dbReference type="KEGG" id="gtr:GLOTRDRAFT_127662"/>
<feature type="compositionally biased region" description="Basic residues" evidence="1">
    <location>
        <begin position="435"/>
        <end position="445"/>
    </location>
</feature>